<feature type="region of interest" description="Disordered" evidence="1">
    <location>
        <begin position="1"/>
        <end position="30"/>
    </location>
</feature>
<comment type="caution">
    <text evidence="2">The sequence shown here is derived from an EMBL/GenBank/DDBJ whole genome shotgun (WGS) entry which is preliminary data.</text>
</comment>
<feature type="region of interest" description="Disordered" evidence="1">
    <location>
        <begin position="320"/>
        <end position="403"/>
    </location>
</feature>
<evidence type="ECO:0000256" key="1">
    <source>
        <dbReference type="SAM" id="MobiDB-lite"/>
    </source>
</evidence>
<keyword evidence="3" id="KW-1185">Reference proteome</keyword>
<proteinExistence type="predicted"/>
<reference evidence="2" key="1">
    <citation type="submission" date="2022-06" db="EMBL/GenBank/DDBJ databases">
        <title>Sphingomicrobium sedimins sp. nov., a marine bacterium isolated from tidal flat.</title>
        <authorList>
            <person name="Kim C.-H."/>
            <person name="Yoo Y."/>
            <person name="Kim J.-J."/>
        </authorList>
    </citation>
    <scope>NUCLEOTIDE SEQUENCE</scope>
    <source>
        <strain evidence="2">GRR-S6-50</strain>
    </source>
</reference>
<feature type="compositionally biased region" description="Basic and acidic residues" evidence="1">
    <location>
        <begin position="1"/>
        <end position="11"/>
    </location>
</feature>
<dbReference type="RefSeq" id="WP_252114553.1">
    <property type="nucleotide sequence ID" value="NZ_JAMSHT010000001.1"/>
</dbReference>
<name>A0A9X2EH90_9SPHN</name>
<organism evidence="2 3">
    <name type="scientific">Sphingomicrobium sediminis</name>
    <dbReference type="NCBI Taxonomy" id="2950949"/>
    <lineage>
        <taxon>Bacteria</taxon>
        <taxon>Pseudomonadati</taxon>
        <taxon>Pseudomonadota</taxon>
        <taxon>Alphaproteobacteria</taxon>
        <taxon>Sphingomonadales</taxon>
        <taxon>Sphingomonadaceae</taxon>
        <taxon>Sphingomicrobium</taxon>
    </lineage>
</organism>
<sequence length="403" mass="43420">MGREERLKVDDGDVANAAHHPGFVHIPDAGTEGVRTYHEPAEPRPLQITFLSKEGEAAWTDHIRRLLGAGRFDEAAEILENDLAGFDGRIAKRAKAMPLDAIMIEGWDDLDEILAEYEGPAITAVTAGLANEPDLVFDTSQEHEPTLMFNLYSDDVFDFSSRADHELIEECHAEMPGWSGHDEDVEFYVSIEGFAPLNSALIQCKHIHFLRDGRDGVEGRAPGGYCEYVLGCWLRTTRFLQAMQREMDAHGLPGGARLITGTVGMNADVATVIGAKAEAPAPSAAATSLLAAKRGATGAPLPEDPAPAATLTMKKWEPKHDPLADMESGSSLRQRLSGDAPAQPATPAPPLVEPMAPAPEAIEPEPAPVEPAPEVAIPDFLAPQDPPPPPSRGGFFKRLFGKR</sequence>
<dbReference type="AlphaFoldDB" id="A0A9X2EH90"/>
<evidence type="ECO:0000313" key="2">
    <source>
        <dbReference type="EMBL" id="MCM8557998.1"/>
    </source>
</evidence>
<dbReference type="Proteomes" id="UP001155128">
    <property type="component" value="Unassembled WGS sequence"/>
</dbReference>
<accession>A0A9X2EH90</accession>
<evidence type="ECO:0000313" key="3">
    <source>
        <dbReference type="Proteomes" id="UP001155128"/>
    </source>
</evidence>
<protein>
    <submittedName>
        <fullName evidence="2">Uncharacterized protein</fullName>
    </submittedName>
</protein>
<dbReference type="EMBL" id="JAMSHT010000001">
    <property type="protein sequence ID" value="MCM8557998.1"/>
    <property type="molecule type" value="Genomic_DNA"/>
</dbReference>
<gene>
    <name evidence="2" type="ORF">NDO55_09210</name>
</gene>